<organism evidence="1 2">
    <name type="scientific">Paenibacillus plantiphilus</name>
    <dbReference type="NCBI Taxonomy" id="2905650"/>
    <lineage>
        <taxon>Bacteria</taxon>
        <taxon>Bacillati</taxon>
        <taxon>Bacillota</taxon>
        <taxon>Bacilli</taxon>
        <taxon>Bacillales</taxon>
        <taxon>Paenibacillaceae</taxon>
        <taxon>Paenibacillus</taxon>
    </lineage>
</organism>
<evidence type="ECO:0000313" key="2">
    <source>
        <dbReference type="Proteomes" id="UP000838686"/>
    </source>
</evidence>
<dbReference type="Proteomes" id="UP000838686">
    <property type="component" value="Unassembled WGS sequence"/>
</dbReference>
<evidence type="ECO:0000313" key="1">
    <source>
        <dbReference type="EMBL" id="CAH1210956.1"/>
    </source>
</evidence>
<keyword evidence="2" id="KW-1185">Reference proteome</keyword>
<name>A0ABN8GLX9_9BACL</name>
<dbReference type="EMBL" id="CAKMMF010000018">
    <property type="protein sequence ID" value="CAH1210956.1"/>
    <property type="molecule type" value="Genomic_DNA"/>
</dbReference>
<comment type="caution">
    <text evidence="1">The sequence shown here is derived from an EMBL/GenBank/DDBJ whole genome shotgun (WGS) entry which is preliminary data.</text>
</comment>
<protein>
    <submittedName>
        <fullName evidence="1">Uncharacterized protein</fullName>
    </submittedName>
</protein>
<proteinExistence type="predicted"/>
<accession>A0ABN8GLX9</accession>
<gene>
    <name evidence="1" type="ORF">PAECIP111893_03337</name>
</gene>
<sequence length="99" mass="10971">MTASRTASIAWFSAVLYDGTADSFNRAFSAVHDMTAAGFFEQNEGWKRFSAGFGTESIINGKFLKIFVRSNKNNDTKRIKCDILDTVSIIEGCKEGSSW</sequence>
<reference evidence="1" key="1">
    <citation type="submission" date="2022-01" db="EMBL/GenBank/DDBJ databases">
        <authorList>
            <person name="Criscuolo A."/>
        </authorList>
    </citation>
    <scope>NUCLEOTIDE SEQUENCE</scope>
    <source>
        <strain evidence="1">CIP111893</strain>
    </source>
</reference>